<evidence type="ECO:0000256" key="3">
    <source>
        <dbReference type="ARBA" id="ARBA00022837"/>
    </source>
</evidence>
<keyword evidence="3" id="KW-0106">Calcium</keyword>
<dbReference type="InterPro" id="IPR051433">
    <property type="entry name" value="CIBP"/>
</dbReference>
<keyword evidence="1" id="KW-0479">Metal-binding</keyword>
<dbReference type="SUPFAM" id="SSF47473">
    <property type="entry name" value="EF-hand"/>
    <property type="match status" value="1"/>
</dbReference>
<evidence type="ECO:0000256" key="1">
    <source>
        <dbReference type="ARBA" id="ARBA00022723"/>
    </source>
</evidence>
<organism evidence="4 5">
    <name type="scientific">Klebsormidium nitens</name>
    <name type="common">Green alga</name>
    <name type="synonym">Ulothrix nitens</name>
    <dbReference type="NCBI Taxonomy" id="105231"/>
    <lineage>
        <taxon>Eukaryota</taxon>
        <taxon>Viridiplantae</taxon>
        <taxon>Streptophyta</taxon>
        <taxon>Klebsormidiophyceae</taxon>
        <taxon>Klebsormidiales</taxon>
        <taxon>Klebsormidiaceae</taxon>
        <taxon>Klebsormidium</taxon>
    </lineage>
</organism>
<keyword evidence="5" id="KW-1185">Reference proteome</keyword>
<dbReference type="GO" id="GO:0046872">
    <property type="term" value="F:metal ion binding"/>
    <property type="evidence" value="ECO:0007669"/>
    <property type="project" value="UniProtKB-KW"/>
</dbReference>
<reference evidence="4 5" key="1">
    <citation type="journal article" date="2014" name="Nat. Commun.">
        <title>Klebsormidium flaccidum genome reveals primary factors for plant terrestrial adaptation.</title>
        <authorList>
            <person name="Hori K."/>
            <person name="Maruyama F."/>
            <person name="Fujisawa T."/>
            <person name="Togashi T."/>
            <person name="Yamamoto N."/>
            <person name="Seo M."/>
            <person name="Sato S."/>
            <person name="Yamada T."/>
            <person name="Mori H."/>
            <person name="Tajima N."/>
            <person name="Moriyama T."/>
            <person name="Ikeuchi M."/>
            <person name="Watanabe M."/>
            <person name="Wada H."/>
            <person name="Kobayashi K."/>
            <person name="Saito M."/>
            <person name="Masuda T."/>
            <person name="Sasaki-Sekimoto Y."/>
            <person name="Mashiguchi K."/>
            <person name="Awai K."/>
            <person name="Shimojima M."/>
            <person name="Masuda S."/>
            <person name="Iwai M."/>
            <person name="Nobusawa T."/>
            <person name="Narise T."/>
            <person name="Kondo S."/>
            <person name="Saito H."/>
            <person name="Sato R."/>
            <person name="Murakawa M."/>
            <person name="Ihara Y."/>
            <person name="Oshima-Yamada Y."/>
            <person name="Ohtaka K."/>
            <person name="Satoh M."/>
            <person name="Sonobe K."/>
            <person name="Ishii M."/>
            <person name="Ohtani R."/>
            <person name="Kanamori-Sato M."/>
            <person name="Honoki R."/>
            <person name="Miyazaki D."/>
            <person name="Mochizuki H."/>
            <person name="Umetsu J."/>
            <person name="Higashi K."/>
            <person name="Shibata D."/>
            <person name="Kamiya Y."/>
            <person name="Sato N."/>
            <person name="Nakamura Y."/>
            <person name="Tabata S."/>
            <person name="Ida S."/>
            <person name="Kurokawa K."/>
            <person name="Ohta H."/>
        </authorList>
    </citation>
    <scope>NUCLEOTIDE SEQUENCE [LARGE SCALE GENOMIC DNA]</scope>
    <source>
        <strain evidence="4 5">NIES-2285</strain>
    </source>
</reference>
<protein>
    <submittedName>
        <fullName evidence="4">Protein phosphatase 3 regulatory subunit</fullName>
    </submittedName>
</protein>
<evidence type="ECO:0000256" key="2">
    <source>
        <dbReference type="ARBA" id="ARBA00022737"/>
    </source>
</evidence>
<dbReference type="InterPro" id="IPR018247">
    <property type="entry name" value="EF_Hand_1_Ca_BS"/>
</dbReference>
<dbReference type="EMBL" id="DF237059">
    <property type="protein sequence ID" value="GAQ82412.1"/>
    <property type="molecule type" value="Genomic_DNA"/>
</dbReference>
<dbReference type="Gene3D" id="1.10.238.10">
    <property type="entry name" value="EF-hand"/>
    <property type="match status" value="2"/>
</dbReference>
<dbReference type="PANTHER" id="PTHR45791">
    <property type="entry name" value="CALCIUM AND INTEGRIN BINDING FAMILY MEMBER 2"/>
    <property type="match status" value="1"/>
</dbReference>
<dbReference type="AlphaFoldDB" id="A0A1Y1HXB4"/>
<proteinExistence type="predicted"/>
<dbReference type="OMA" id="RDIKAWY"/>
<dbReference type="PROSITE" id="PS00018">
    <property type="entry name" value="EF_HAND_1"/>
    <property type="match status" value="1"/>
</dbReference>
<evidence type="ECO:0000313" key="5">
    <source>
        <dbReference type="Proteomes" id="UP000054558"/>
    </source>
</evidence>
<keyword evidence="2" id="KW-0677">Repeat</keyword>
<dbReference type="InterPro" id="IPR011992">
    <property type="entry name" value="EF-hand-dom_pair"/>
</dbReference>
<dbReference type="PANTHER" id="PTHR45791:SF1">
    <property type="entry name" value="CALCIUM AND INTEGRIN BINDING FAMILY MEMBER 1"/>
    <property type="match status" value="1"/>
</dbReference>
<name>A0A1Y1HXB4_KLENI</name>
<gene>
    <name evidence="4" type="ORF">KFL_001100260</name>
</gene>
<dbReference type="Proteomes" id="UP000054558">
    <property type="component" value="Unassembled WGS sequence"/>
</dbReference>
<dbReference type="OrthoDB" id="114727at2759"/>
<evidence type="ECO:0000313" key="4">
    <source>
        <dbReference type="EMBL" id="GAQ82412.1"/>
    </source>
</evidence>
<sequence>MPSSPSKKAVFKLAAEEINDFVQRTPFTRKEILKLHTKFQALSAEGLHSLRAKEVMNIEEMRANPFAPRICELFSEDGSGDLTFEKFLNMMAVFSHRTDPEIKMIWAFAIWDFDGDDVIGPADIKKGLDLMCNGNYNRQGYALEQSSSHLSDEELSNIVQRVSSEIDPYHWGVSYHDFRGVLSRMPDFISNFRISI</sequence>
<dbReference type="STRING" id="105231.A0A1Y1HXB4"/>
<accession>A0A1Y1HXB4</accession>